<comment type="similarity">
    <text evidence="2">Belongs to the glycosyl hydrolase 2 family.</text>
</comment>
<evidence type="ECO:0000256" key="4">
    <source>
        <dbReference type="ARBA" id="ARBA00022801"/>
    </source>
</evidence>
<dbReference type="SUPFAM" id="SSF51445">
    <property type="entry name" value="(Trans)glycosidases"/>
    <property type="match status" value="1"/>
</dbReference>
<dbReference type="Gene3D" id="3.20.20.80">
    <property type="entry name" value="Glycosidases"/>
    <property type="match status" value="1"/>
</dbReference>
<dbReference type="InterPro" id="IPR050887">
    <property type="entry name" value="Beta-mannosidase_GH2"/>
</dbReference>
<comment type="caution">
    <text evidence="9">The sequence shown here is derived from an EMBL/GenBank/DDBJ whole genome shotgun (WGS) entry which is preliminary data.</text>
</comment>
<reference evidence="9 10" key="1">
    <citation type="submission" date="2020-07" db="EMBL/GenBank/DDBJ databases">
        <title>Sequencing the genomes of 1000 actinobacteria strains.</title>
        <authorList>
            <person name="Klenk H.-P."/>
        </authorList>
    </citation>
    <scope>NUCLEOTIDE SEQUENCE [LARGE SCALE GENOMIC DNA]</scope>
    <source>
        <strain evidence="9 10">CXB654</strain>
    </source>
</reference>
<evidence type="ECO:0000256" key="1">
    <source>
        <dbReference type="ARBA" id="ARBA00000829"/>
    </source>
</evidence>
<evidence type="ECO:0000256" key="5">
    <source>
        <dbReference type="ARBA" id="ARBA00023295"/>
    </source>
</evidence>
<dbReference type="InterPro" id="IPR017853">
    <property type="entry name" value="GH"/>
</dbReference>
<dbReference type="EC" id="3.2.1.25" evidence="3"/>
<dbReference type="RefSeq" id="WP_179642219.1">
    <property type="nucleotide sequence ID" value="NZ_BAAAYY010000024.1"/>
</dbReference>
<gene>
    <name evidence="9" type="ORF">HDA32_001176</name>
</gene>
<evidence type="ECO:0000256" key="6">
    <source>
        <dbReference type="SAM" id="MobiDB-lite"/>
    </source>
</evidence>
<evidence type="ECO:0000256" key="2">
    <source>
        <dbReference type="ARBA" id="ARBA00007401"/>
    </source>
</evidence>
<dbReference type="InterPro" id="IPR008979">
    <property type="entry name" value="Galactose-bd-like_sf"/>
</dbReference>
<dbReference type="FunFam" id="3.20.20.80:FF:000050">
    <property type="entry name" value="Beta-mannosidase B"/>
    <property type="match status" value="1"/>
</dbReference>
<evidence type="ECO:0000313" key="9">
    <source>
        <dbReference type="EMBL" id="NYE46056.1"/>
    </source>
</evidence>
<dbReference type="Gene3D" id="2.60.120.260">
    <property type="entry name" value="Galactose-binding domain-like"/>
    <property type="match status" value="1"/>
</dbReference>
<evidence type="ECO:0000259" key="7">
    <source>
        <dbReference type="Pfam" id="PF00703"/>
    </source>
</evidence>
<proteinExistence type="inferred from homology"/>
<dbReference type="GO" id="GO:0005975">
    <property type="term" value="P:carbohydrate metabolic process"/>
    <property type="evidence" value="ECO:0007669"/>
    <property type="project" value="InterPro"/>
</dbReference>
<feature type="domain" description="Glycoside hydrolase family 2 immunoglobulin-like beta-sandwich" evidence="7">
    <location>
        <begin position="247"/>
        <end position="311"/>
    </location>
</feature>
<dbReference type="SUPFAM" id="SSF49785">
    <property type="entry name" value="Galactose-binding domain-like"/>
    <property type="match status" value="1"/>
</dbReference>
<dbReference type="Gene3D" id="2.60.40.10">
    <property type="entry name" value="Immunoglobulins"/>
    <property type="match status" value="1"/>
</dbReference>
<accession>A0A852TNX1</accession>
<dbReference type="InterPro" id="IPR006102">
    <property type="entry name" value="Ig-like_GH2"/>
</dbReference>
<feature type="region of interest" description="Disordered" evidence="6">
    <location>
        <begin position="547"/>
        <end position="568"/>
    </location>
</feature>
<dbReference type="InterPro" id="IPR036156">
    <property type="entry name" value="Beta-gal/glucu_dom_sf"/>
</dbReference>
<protein>
    <recommendedName>
        <fullName evidence="3">beta-mannosidase</fullName>
        <ecNumber evidence="3">3.2.1.25</ecNumber>
    </recommendedName>
</protein>
<dbReference type="Proteomes" id="UP000589036">
    <property type="component" value="Unassembled WGS sequence"/>
</dbReference>
<dbReference type="InterPro" id="IPR013783">
    <property type="entry name" value="Ig-like_fold"/>
</dbReference>
<keyword evidence="10" id="KW-1185">Reference proteome</keyword>
<dbReference type="PANTHER" id="PTHR43730">
    <property type="entry name" value="BETA-MANNOSIDASE"/>
    <property type="match status" value="1"/>
</dbReference>
<sequence>MAVHFDLRENWTVRAVPPAGPPEEAAEAVTAPEGVPAAVPGCVHTDLLAAGLIGDPYADDNETRLGWIGRTDWRYATVLAEDALTGLLEGAERLDLVCDGLDTVAEVRLNDRVVGRTANMHRSYRFDVTDAVRAGDNELAVTFTSAYRYAEDLRLRLGDRPGAYPEPFQFIRKMACNFGWDWGPTLVTAGIWRPIGLHAWSTARLAGVRPEITVRTGADGRTEGVARLHVELERTGAGADAPLTLTAAVAGQRREVAVAPGESAAVVEVRVPDPRLWWPRGHGDQPLYDLGLRLDGPGGELDAWRRRVGFRTVELDTRPDAAGTPFTIRVNGEPILVKGANWIPDDCFPARVTRERYAERIDQVVGANMNLLRIWGGGRYESDDLYELCGERGVLVWQDFLFACAAYPEEPPLAEEVEAEAREAVVRLAHHAALVLWNGNNENIWGHEDWGWKAELGARTWGERYYLDLLPRIVAELDPTRPYWPGSPYSGRPDRHPNDPAHGTVHIWDVWNERDYTGYLDYRPRFVAEFGFQAPPAHATLRAAVGDEPLAPDSPGVRHHQKAEDGDGKLARGLAPHFGPAAGFDDWHYLTQVNQARAISLGIEHFRAQWPLCAGTVVWQLNDCWPVTSWSAVDGAGRRKPLWYALRRVHRDRLVTVRADGGLSVVLCNDTGRTWEGRVRLARRDLAGAVLEEVEAGFQVGPRGLLRLAVPEPVARAEDPARELVTADVTADGDVDRAWWFFAEDVDLALPEPEYDAEALVRGGDLRVTVTARTLLRDLALFPDRLDGAAEVDEALVTLLPEESHTFTIEGGAALDPEAVLRPPVLRCVNEAVRTAPDPAR</sequence>
<organism evidence="9 10">
    <name type="scientific">Spinactinospora alkalitolerans</name>
    <dbReference type="NCBI Taxonomy" id="687207"/>
    <lineage>
        <taxon>Bacteria</taxon>
        <taxon>Bacillati</taxon>
        <taxon>Actinomycetota</taxon>
        <taxon>Actinomycetes</taxon>
        <taxon>Streptosporangiales</taxon>
        <taxon>Nocardiopsidaceae</taxon>
        <taxon>Spinactinospora</taxon>
    </lineage>
</organism>
<dbReference type="AlphaFoldDB" id="A0A852TNX1"/>
<evidence type="ECO:0000259" key="8">
    <source>
        <dbReference type="Pfam" id="PF22666"/>
    </source>
</evidence>
<feature type="domain" description="Beta-mannosidase-like galactose-binding" evidence="8">
    <location>
        <begin position="34"/>
        <end position="193"/>
    </location>
</feature>
<dbReference type="InterPro" id="IPR054593">
    <property type="entry name" value="Beta-mannosidase-like_N2"/>
</dbReference>
<dbReference type="PANTHER" id="PTHR43730:SF1">
    <property type="entry name" value="BETA-MANNOSIDASE"/>
    <property type="match status" value="1"/>
</dbReference>
<keyword evidence="4 9" id="KW-0378">Hydrolase</keyword>
<keyword evidence="5 9" id="KW-0326">Glycosidase</keyword>
<dbReference type="EMBL" id="JACCCC010000001">
    <property type="protein sequence ID" value="NYE46056.1"/>
    <property type="molecule type" value="Genomic_DNA"/>
</dbReference>
<dbReference type="Pfam" id="PF00703">
    <property type="entry name" value="Glyco_hydro_2"/>
    <property type="match status" value="1"/>
</dbReference>
<name>A0A852TNX1_9ACTN</name>
<dbReference type="Pfam" id="PF22666">
    <property type="entry name" value="Glyco_hydro_2_N2"/>
    <property type="match status" value="1"/>
</dbReference>
<evidence type="ECO:0000256" key="3">
    <source>
        <dbReference type="ARBA" id="ARBA00012754"/>
    </source>
</evidence>
<dbReference type="SUPFAM" id="SSF49303">
    <property type="entry name" value="beta-Galactosidase/glucuronidase domain"/>
    <property type="match status" value="1"/>
</dbReference>
<dbReference type="GO" id="GO:0006516">
    <property type="term" value="P:glycoprotein catabolic process"/>
    <property type="evidence" value="ECO:0007669"/>
    <property type="project" value="TreeGrafter"/>
</dbReference>
<dbReference type="GO" id="GO:0004567">
    <property type="term" value="F:beta-mannosidase activity"/>
    <property type="evidence" value="ECO:0007669"/>
    <property type="project" value="UniProtKB-EC"/>
</dbReference>
<comment type="catalytic activity">
    <reaction evidence="1">
        <text>Hydrolysis of terminal, non-reducing beta-D-mannose residues in beta-D-mannosides.</text>
        <dbReference type="EC" id="3.2.1.25"/>
    </reaction>
</comment>
<evidence type="ECO:0000313" key="10">
    <source>
        <dbReference type="Proteomes" id="UP000589036"/>
    </source>
</evidence>